<keyword evidence="1" id="KW-0812">Transmembrane</keyword>
<reference evidence="2" key="1">
    <citation type="journal article" date="2023" name="Nat. Commun.">
        <title>Diploid and tetraploid genomes of Acorus and the evolution of monocots.</title>
        <authorList>
            <person name="Ma L."/>
            <person name="Liu K.W."/>
            <person name="Li Z."/>
            <person name="Hsiao Y.Y."/>
            <person name="Qi Y."/>
            <person name="Fu T."/>
            <person name="Tang G.D."/>
            <person name="Zhang D."/>
            <person name="Sun W.H."/>
            <person name="Liu D.K."/>
            <person name="Li Y."/>
            <person name="Chen G.Z."/>
            <person name="Liu X.D."/>
            <person name="Liao X.Y."/>
            <person name="Jiang Y.T."/>
            <person name="Yu X."/>
            <person name="Hao Y."/>
            <person name="Huang J."/>
            <person name="Zhao X.W."/>
            <person name="Ke S."/>
            <person name="Chen Y.Y."/>
            <person name="Wu W.L."/>
            <person name="Hsu J.L."/>
            <person name="Lin Y.F."/>
            <person name="Huang M.D."/>
            <person name="Li C.Y."/>
            <person name="Huang L."/>
            <person name="Wang Z.W."/>
            <person name="Zhao X."/>
            <person name="Zhong W.Y."/>
            <person name="Peng D.H."/>
            <person name="Ahmad S."/>
            <person name="Lan S."/>
            <person name="Zhang J.S."/>
            <person name="Tsai W.C."/>
            <person name="Van de Peer Y."/>
            <person name="Liu Z.J."/>
        </authorList>
    </citation>
    <scope>NUCLEOTIDE SEQUENCE</scope>
    <source>
        <strain evidence="2">SCP</strain>
    </source>
</reference>
<protein>
    <recommendedName>
        <fullName evidence="4">Rhodopsin</fullName>
    </recommendedName>
</protein>
<dbReference type="EMBL" id="JAUJYN010000013">
    <property type="protein sequence ID" value="KAK1258900.1"/>
    <property type="molecule type" value="Genomic_DNA"/>
</dbReference>
<feature type="transmembrane region" description="Helical" evidence="1">
    <location>
        <begin position="12"/>
        <end position="40"/>
    </location>
</feature>
<organism evidence="2 3">
    <name type="scientific">Acorus gramineus</name>
    <name type="common">Dwarf sweet flag</name>
    <dbReference type="NCBI Taxonomy" id="55184"/>
    <lineage>
        <taxon>Eukaryota</taxon>
        <taxon>Viridiplantae</taxon>
        <taxon>Streptophyta</taxon>
        <taxon>Embryophyta</taxon>
        <taxon>Tracheophyta</taxon>
        <taxon>Spermatophyta</taxon>
        <taxon>Magnoliopsida</taxon>
        <taxon>Liliopsida</taxon>
        <taxon>Acoraceae</taxon>
        <taxon>Acorus</taxon>
    </lineage>
</organism>
<dbReference type="AlphaFoldDB" id="A0AAV9A3W4"/>
<sequence>MPPMHERMNRACMIATFAAAFSVDEFPIFLMGCYGFLVFFRSRQWRTDGVS</sequence>
<evidence type="ECO:0000313" key="3">
    <source>
        <dbReference type="Proteomes" id="UP001179952"/>
    </source>
</evidence>
<evidence type="ECO:0000313" key="2">
    <source>
        <dbReference type="EMBL" id="KAK1258900.1"/>
    </source>
</evidence>
<keyword evidence="3" id="KW-1185">Reference proteome</keyword>
<name>A0AAV9A3W4_ACOGR</name>
<accession>A0AAV9A3W4</accession>
<gene>
    <name evidence="2" type="ORF">QJS04_geneDACA020235</name>
</gene>
<reference evidence="2" key="2">
    <citation type="submission" date="2023-06" db="EMBL/GenBank/DDBJ databases">
        <authorList>
            <person name="Ma L."/>
            <person name="Liu K.-W."/>
            <person name="Li Z."/>
            <person name="Hsiao Y.-Y."/>
            <person name="Qi Y."/>
            <person name="Fu T."/>
            <person name="Tang G."/>
            <person name="Zhang D."/>
            <person name="Sun W.-H."/>
            <person name="Liu D.-K."/>
            <person name="Li Y."/>
            <person name="Chen G.-Z."/>
            <person name="Liu X.-D."/>
            <person name="Liao X.-Y."/>
            <person name="Jiang Y.-T."/>
            <person name="Yu X."/>
            <person name="Hao Y."/>
            <person name="Huang J."/>
            <person name="Zhao X.-W."/>
            <person name="Ke S."/>
            <person name="Chen Y.-Y."/>
            <person name="Wu W.-L."/>
            <person name="Hsu J.-L."/>
            <person name="Lin Y.-F."/>
            <person name="Huang M.-D."/>
            <person name="Li C.-Y."/>
            <person name="Huang L."/>
            <person name="Wang Z.-W."/>
            <person name="Zhao X."/>
            <person name="Zhong W.-Y."/>
            <person name="Peng D.-H."/>
            <person name="Ahmad S."/>
            <person name="Lan S."/>
            <person name="Zhang J.-S."/>
            <person name="Tsai W.-C."/>
            <person name="Van De Peer Y."/>
            <person name="Liu Z.-J."/>
        </authorList>
    </citation>
    <scope>NUCLEOTIDE SEQUENCE</scope>
    <source>
        <strain evidence="2">SCP</strain>
        <tissue evidence="2">Leaves</tissue>
    </source>
</reference>
<keyword evidence="1" id="KW-0472">Membrane</keyword>
<proteinExistence type="predicted"/>
<dbReference type="Proteomes" id="UP001179952">
    <property type="component" value="Unassembled WGS sequence"/>
</dbReference>
<keyword evidence="1" id="KW-1133">Transmembrane helix</keyword>
<comment type="caution">
    <text evidence="2">The sequence shown here is derived from an EMBL/GenBank/DDBJ whole genome shotgun (WGS) entry which is preliminary data.</text>
</comment>
<evidence type="ECO:0008006" key="4">
    <source>
        <dbReference type="Google" id="ProtNLM"/>
    </source>
</evidence>
<evidence type="ECO:0000256" key="1">
    <source>
        <dbReference type="SAM" id="Phobius"/>
    </source>
</evidence>